<evidence type="ECO:0000313" key="5">
    <source>
        <dbReference type="EMBL" id="CAL1281905.1"/>
    </source>
</evidence>
<feature type="region of interest" description="Disordered" evidence="2">
    <location>
        <begin position="140"/>
        <end position="166"/>
    </location>
</feature>
<accession>A0AAV2AD09</accession>
<organism evidence="5 6">
    <name type="scientific">Larinioides sclopetarius</name>
    <dbReference type="NCBI Taxonomy" id="280406"/>
    <lineage>
        <taxon>Eukaryota</taxon>
        <taxon>Metazoa</taxon>
        <taxon>Ecdysozoa</taxon>
        <taxon>Arthropoda</taxon>
        <taxon>Chelicerata</taxon>
        <taxon>Arachnida</taxon>
        <taxon>Araneae</taxon>
        <taxon>Araneomorphae</taxon>
        <taxon>Entelegynae</taxon>
        <taxon>Araneoidea</taxon>
        <taxon>Araneidae</taxon>
        <taxon>Larinioides</taxon>
    </lineage>
</organism>
<gene>
    <name evidence="5" type="ORF">LARSCL_LOCUS11848</name>
</gene>
<dbReference type="SUPFAM" id="SSF56968">
    <property type="entry name" value="Lipovitellin-phosvitin complex, beta-sheet shell regions"/>
    <property type="match status" value="1"/>
</dbReference>
<dbReference type="InterPro" id="IPR015816">
    <property type="entry name" value="Vitellinogen_b-sht_N"/>
</dbReference>
<dbReference type="Gene3D" id="2.30.230.10">
    <property type="entry name" value="Lipovitellin, beta-sheet shell regions, chain A"/>
    <property type="match status" value="1"/>
</dbReference>
<keyword evidence="1 3" id="KW-0732">Signal</keyword>
<dbReference type="InterPro" id="IPR001747">
    <property type="entry name" value="Vitellogenin_N"/>
</dbReference>
<protein>
    <recommendedName>
        <fullName evidence="4">Vitellogenin domain-containing protein</fullName>
    </recommendedName>
</protein>
<name>A0AAV2AD09_9ARAC</name>
<evidence type="ECO:0000259" key="4">
    <source>
        <dbReference type="Pfam" id="PF01347"/>
    </source>
</evidence>
<dbReference type="GO" id="GO:0005319">
    <property type="term" value="F:lipid transporter activity"/>
    <property type="evidence" value="ECO:0007669"/>
    <property type="project" value="InterPro"/>
</dbReference>
<keyword evidence="6" id="KW-1185">Reference proteome</keyword>
<comment type="caution">
    <text evidence="5">The sequence shown here is derived from an EMBL/GenBank/DDBJ whole genome shotgun (WGS) entry which is preliminary data.</text>
</comment>
<evidence type="ECO:0000313" key="6">
    <source>
        <dbReference type="Proteomes" id="UP001497382"/>
    </source>
</evidence>
<dbReference type="Proteomes" id="UP001497382">
    <property type="component" value="Unassembled WGS sequence"/>
</dbReference>
<dbReference type="EMBL" id="CAXIEN010000150">
    <property type="protein sequence ID" value="CAL1281905.1"/>
    <property type="molecule type" value="Genomic_DNA"/>
</dbReference>
<feature type="signal peptide" evidence="3">
    <location>
        <begin position="1"/>
        <end position="22"/>
    </location>
</feature>
<evidence type="ECO:0000256" key="3">
    <source>
        <dbReference type="SAM" id="SignalP"/>
    </source>
</evidence>
<feature type="chain" id="PRO_5043707527" description="Vitellogenin domain-containing protein" evidence="3">
    <location>
        <begin position="23"/>
        <end position="1013"/>
    </location>
</feature>
<feature type="compositionally biased region" description="Acidic residues" evidence="2">
    <location>
        <begin position="157"/>
        <end position="166"/>
    </location>
</feature>
<dbReference type="AlphaFoldDB" id="A0AAV2AD09"/>
<evidence type="ECO:0000256" key="2">
    <source>
        <dbReference type="SAM" id="MobiDB-lite"/>
    </source>
</evidence>
<feature type="domain" description="Vitellogenin" evidence="4">
    <location>
        <begin position="158"/>
        <end position="246"/>
    </location>
</feature>
<proteinExistence type="predicted"/>
<reference evidence="5 6" key="1">
    <citation type="submission" date="2024-04" db="EMBL/GenBank/DDBJ databases">
        <authorList>
            <person name="Rising A."/>
            <person name="Reimegard J."/>
            <person name="Sonavane S."/>
            <person name="Akerstrom W."/>
            <person name="Nylinder S."/>
            <person name="Hedman E."/>
            <person name="Kallberg Y."/>
        </authorList>
    </citation>
    <scope>NUCLEOTIDE SEQUENCE [LARGE SCALE GENOMIC DNA]</scope>
</reference>
<dbReference type="InterPro" id="IPR015819">
    <property type="entry name" value="Lipid_transp_b-sht_shell"/>
</dbReference>
<evidence type="ECO:0000256" key="1">
    <source>
        <dbReference type="ARBA" id="ARBA00022729"/>
    </source>
</evidence>
<sequence>MKAISSGLAAFMLLAILALGLGDPLRYENEGLVTRINCQAKEPQNFLYSSITDLWGMMGGQIILSADVVLHCLGDDSGGKYGPEALKYRVQIANLLISENKENKMHSMVREKRGAREFFSKSWTEVKDFFKRVFGRKSRPQPEVSRAAHPDPTEAPPTEEPEEDLDMSEYTSLYSAPFQFVQLSNGSIPEIFFAENEVDARVKNFKRHLVDAFSTQLSFDQRKQKVVEQSVIGEHTSNYNVSVSSEKASLSADSEGVVTLDKPTVVVKKVVTGEDILKLAPSAAVNDPDKMDLKLEQVQIFQEGQMVQSSGISSLTLMPDSDKNSNRIKREDAPDITAYLQAQTTFDIQLQTRQRRSSAYSIPEESDENVQYLSSSRVAEMEDHTRRWRLRFLPDSDIDTEAIFRSLLEHEDKNYDEKLQALFEIIEREISLELDKEANSVSNTTRKVLSEEVMKDLCLKKFSVCKDFLQLLALVGGDEAEKVFLSLLSSGTMLSTENLRMVADLVSDVSRPSNGFLLVLTGMVEGASTDPSISGTLTISLGHLASKAEPEGKGRVSDVFTNLLHKTQNGCELDQSVMNVLEGIGNLKSDQVALDVLEVSKLCRDNSSFQIACAHALRHSCHLPLVQQWIQNATEEGDCELLSEIVASLTDTVQEQEMTPDDTRWPRFGFNAIDSLLKDHLGNSSCSREEIVLYFRRKKNADANEIAENYFGPESEPWNPKSRQKRSVWDDLNCEDWTEDSKFVSIQDREEFATDRTTFNRRKSCLGFKKLGVKGANAEIYAGVFAGVKEPSSPPKYKLFTKFVSQLNFLGQKLQIGSFRFYHQNGKMNANVKIMGRTRQEFTHEGCTPTDLTYRPLKHVPLFNVNIGIAQLSLGVQISSQLGIVTSCPGAEEYVLEPLTNVRVGGEALGTVLFMRGAANLGGSFNYKLQFTFTPSPDMCLKGSHGHDPMNVSFETYYQLWNRLKDDWGRVRTWKPGYLSWNITRGNIKPWFKNTCIAPKESDPFAKSERELE</sequence>
<dbReference type="Pfam" id="PF01347">
    <property type="entry name" value="Vitellogenin_N"/>
    <property type="match status" value="1"/>
</dbReference>